<keyword evidence="3" id="KW-0884">PQQ biosynthesis</keyword>
<organism evidence="4 5">
    <name type="scientific">Arcobacter acticola</name>
    <dbReference type="NCBI Taxonomy" id="1849015"/>
    <lineage>
        <taxon>Bacteria</taxon>
        <taxon>Pseudomonadati</taxon>
        <taxon>Campylobacterota</taxon>
        <taxon>Epsilonproteobacteria</taxon>
        <taxon>Campylobacterales</taxon>
        <taxon>Arcobacteraceae</taxon>
        <taxon>Arcobacter</taxon>
    </lineage>
</organism>
<protein>
    <submittedName>
        <fullName evidence="4">PqqA peptide chaperone</fullName>
    </submittedName>
</protein>
<dbReference type="Proteomes" id="UP000503483">
    <property type="component" value="Chromosome"/>
</dbReference>
<dbReference type="AlphaFoldDB" id="A0A6M8ELM9"/>
<dbReference type="Pfam" id="PF05402">
    <property type="entry name" value="PqqD"/>
    <property type="match status" value="1"/>
</dbReference>
<dbReference type="NCBIfam" id="TIGR03859">
    <property type="entry name" value="PQQ_PqqD"/>
    <property type="match status" value="1"/>
</dbReference>
<evidence type="ECO:0000256" key="1">
    <source>
        <dbReference type="ARBA" id="ARBA00004886"/>
    </source>
</evidence>
<dbReference type="EMBL" id="CP042652">
    <property type="protein sequence ID" value="QKE27811.1"/>
    <property type="molecule type" value="Genomic_DNA"/>
</dbReference>
<dbReference type="NCBIfam" id="NF002535">
    <property type="entry name" value="PRK02079.1"/>
    <property type="match status" value="1"/>
</dbReference>
<gene>
    <name evidence="4" type="primary">pqqD</name>
    <name evidence="4" type="ORF">AACT_0605</name>
</gene>
<name>A0A6M8ELM9_9BACT</name>
<dbReference type="UniPathway" id="UPA00539"/>
<dbReference type="InterPro" id="IPR041881">
    <property type="entry name" value="PqqD_sf"/>
</dbReference>
<reference evidence="4 5" key="1">
    <citation type="submission" date="2019-08" db="EMBL/GenBank/DDBJ databases">
        <title>Complete genome sequence of Arcobacter acticola.</title>
        <authorList>
            <person name="Miller W."/>
        </authorList>
    </citation>
    <scope>NUCLEOTIDE SEQUENCE [LARGE SCALE GENOMIC DNA]</scope>
    <source>
        <strain evidence="4 5">KCTC 52212</strain>
    </source>
</reference>
<comment type="pathway">
    <text evidence="1">Cofactor biosynthesis; pyrroloquinoline quinone biosynthesis.</text>
</comment>
<dbReference type="KEGG" id="paco:AACT_0605"/>
<dbReference type="GO" id="GO:0018189">
    <property type="term" value="P:pyrroloquinoline quinone biosynthetic process"/>
    <property type="evidence" value="ECO:0007669"/>
    <property type="project" value="UniProtKB-UniPathway"/>
</dbReference>
<evidence type="ECO:0000313" key="5">
    <source>
        <dbReference type="Proteomes" id="UP000503483"/>
    </source>
</evidence>
<comment type="subunit">
    <text evidence="2">Monomer. Interacts with PqqE.</text>
</comment>
<evidence type="ECO:0000256" key="3">
    <source>
        <dbReference type="ARBA" id="ARBA00022905"/>
    </source>
</evidence>
<dbReference type="RefSeq" id="WP_172124858.1">
    <property type="nucleotide sequence ID" value="NZ_CP042652.1"/>
</dbReference>
<dbReference type="InterPro" id="IPR008792">
    <property type="entry name" value="PQQD"/>
</dbReference>
<dbReference type="GO" id="GO:0048038">
    <property type="term" value="F:quinone binding"/>
    <property type="evidence" value="ECO:0007669"/>
    <property type="project" value="InterPro"/>
</dbReference>
<dbReference type="Gene3D" id="1.10.10.1150">
    <property type="entry name" value="Coenzyme PQQ synthesis protein D (PqqD)"/>
    <property type="match status" value="1"/>
</dbReference>
<evidence type="ECO:0000313" key="4">
    <source>
        <dbReference type="EMBL" id="QKE27811.1"/>
    </source>
</evidence>
<accession>A0A6M8ELM9</accession>
<keyword evidence="5" id="KW-1185">Reference proteome</keyword>
<proteinExistence type="predicted"/>
<dbReference type="InterPro" id="IPR022479">
    <property type="entry name" value="PqqD_bac"/>
</dbReference>
<evidence type="ECO:0000256" key="2">
    <source>
        <dbReference type="ARBA" id="ARBA00011741"/>
    </source>
</evidence>
<sequence>MENLNKKIKLNPNFQFQWEDKQNCYVLLYPEGMVQLNQSAGEILALCTGENDDKSINKILCEKFEVEDLTQDIQSFLEEAKNRNWICYE</sequence>